<keyword evidence="8" id="KW-1185">Reference proteome</keyword>
<sequence>MTHSYINEDEKCTKLSSSKYSQRRKQENICTTQNFQIECQMKGCSFVGDPETLKHHWKEKKNSTKIFKAVNYCSLKIKKKSYYVNLLEAFGQLFWFKSMINNGLLYCVVQLITNPNEAHKFFHQIEISHRTFPKKKIIVSDYCKSIRMSNFELFQEEICIILYIRNLKLFISDDGEIPKLNYALKVFKVAENPERWKNQFSEKPDNQRSIQSSEVRTLQNDPSDDICDTNSPVVNSAPTELIQGQEHHDSNCCSLCVLQHCIIS</sequence>
<keyword evidence="4 5" id="KW-0862">Zinc</keyword>
<dbReference type="GO" id="GO:0005737">
    <property type="term" value="C:cytoplasm"/>
    <property type="evidence" value="ECO:0007669"/>
    <property type="project" value="InterPro"/>
</dbReference>
<dbReference type="AlphaFoldDB" id="A0AAW1TPX4"/>
<comment type="caution">
    <text evidence="7">The sequence shown here is derived from an EMBL/GenBank/DDBJ whole genome shotgun (WGS) entry which is preliminary data.</text>
</comment>
<evidence type="ECO:0000256" key="3">
    <source>
        <dbReference type="ARBA" id="ARBA00022771"/>
    </source>
</evidence>
<evidence type="ECO:0000313" key="7">
    <source>
        <dbReference type="EMBL" id="KAK9873581.1"/>
    </source>
</evidence>
<comment type="domain">
    <text evidence="5">The SBD domain (substrate-binding domain) mediates the interaction with substrate proteins. It is related to the TRAF family.</text>
</comment>
<dbReference type="EMBL" id="JARQZJ010000022">
    <property type="protein sequence ID" value="KAK9873581.1"/>
    <property type="molecule type" value="Genomic_DNA"/>
</dbReference>
<comment type="pathway">
    <text evidence="5">Protein modification; protein ubiquitination.</text>
</comment>
<dbReference type="SUPFAM" id="SSF49599">
    <property type="entry name" value="TRAF domain-like"/>
    <property type="match status" value="1"/>
</dbReference>
<dbReference type="GO" id="GO:0008270">
    <property type="term" value="F:zinc ion binding"/>
    <property type="evidence" value="ECO:0007669"/>
    <property type="project" value="UniProtKB-KW"/>
</dbReference>
<dbReference type="GO" id="GO:0043161">
    <property type="term" value="P:proteasome-mediated ubiquitin-dependent protein catabolic process"/>
    <property type="evidence" value="ECO:0007669"/>
    <property type="project" value="TreeGrafter"/>
</dbReference>
<reference evidence="7 8" key="1">
    <citation type="submission" date="2023-03" db="EMBL/GenBank/DDBJ databases">
        <title>Genome insight into feeding habits of ladybird beetles.</title>
        <authorList>
            <person name="Li H.-S."/>
            <person name="Huang Y.-H."/>
            <person name="Pang H."/>
        </authorList>
    </citation>
    <scope>NUCLEOTIDE SEQUENCE [LARGE SCALE GENOMIC DNA]</scope>
    <source>
        <strain evidence="7">SYSU_2023b</strain>
        <tissue evidence="7">Whole body</tissue>
    </source>
</reference>
<dbReference type="InterPro" id="IPR008974">
    <property type="entry name" value="TRAF-like"/>
</dbReference>
<organism evidence="7 8">
    <name type="scientific">Henosepilachna vigintioctopunctata</name>
    <dbReference type="NCBI Taxonomy" id="420089"/>
    <lineage>
        <taxon>Eukaryota</taxon>
        <taxon>Metazoa</taxon>
        <taxon>Ecdysozoa</taxon>
        <taxon>Arthropoda</taxon>
        <taxon>Hexapoda</taxon>
        <taxon>Insecta</taxon>
        <taxon>Pterygota</taxon>
        <taxon>Neoptera</taxon>
        <taxon>Endopterygota</taxon>
        <taxon>Coleoptera</taxon>
        <taxon>Polyphaga</taxon>
        <taxon>Cucujiformia</taxon>
        <taxon>Coccinelloidea</taxon>
        <taxon>Coccinellidae</taxon>
        <taxon>Epilachninae</taxon>
        <taxon>Epilachnini</taxon>
        <taxon>Henosepilachna</taxon>
    </lineage>
</organism>
<evidence type="ECO:0000256" key="2">
    <source>
        <dbReference type="ARBA" id="ARBA00022723"/>
    </source>
</evidence>
<comment type="catalytic activity">
    <reaction evidence="5">
        <text>S-ubiquitinyl-[E2 ubiquitin-conjugating enzyme]-L-cysteine + [acceptor protein]-L-lysine = [E2 ubiquitin-conjugating enzyme]-L-cysteine + N(6)-ubiquitinyl-[acceptor protein]-L-lysine.</text>
        <dbReference type="EC" id="2.3.2.27"/>
    </reaction>
</comment>
<evidence type="ECO:0000256" key="1">
    <source>
        <dbReference type="ARBA" id="ARBA00009119"/>
    </source>
</evidence>
<comment type="function">
    <text evidence="5">E3 ubiquitin-protein ligase that mediates ubiquitination and subsequent proteasomal degradation of target proteins. E3 ubiquitin ligases accept ubiquitin from an E2 ubiquitin-conjugating enzyme in the form of a thioester and then directly transfers the ubiquitin to targeted substrates.</text>
</comment>
<dbReference type="Proteomes" id="UP001431783">
    <property type="component" value="Unassembled WGS sequence"/>
</dbReference>
<dbReference type="PANTHER" id="PTHR45877:SF2">
    <property type="entry name" value="E3 UBIQUITIN-PROTEIN LIGASE SINA-RELATED"/>
    <property type="match status" value="1"/>
</dbReference>
<protein>
    <recommendedName>
        <fullName evidence="5">E3 ubiquitin-protein ligase</fullName>
        <ecNumber evidence="5">2.3.2.27</ecNumber>
    </recommendedName>
</protein>
<keyword evidence="2 5" id="KW-0479">Metal-binding</keyword>
<evidence type="ECO:0000256" key="4">
    <source>
        <dbReference type="ARBA" id="ARBA00022833"/>
    </source>
</evidence>
<keyword evidence="5" id="KW-0833">Ubl conjugation pathway</keyword>
<dbReference type="Pfam" id="PF03145">
    <property type="entry name" value="Sina_TRAF"/>
    <property type="match status" value="1"/>
</dbReference>
<evidence type="ECO:0000313" key="8">
    <source>
        <dbReference type="Proteomes" id="UP001431783"/>
    </source>
</evidence>
<feature type="domain" description="Seven-in-absentia protein TRAF-like" evidence="6">
    <location>
        <begin position="89"/>
        <end position="177"/>
    </location>
</feature>
<comment type="domain">
    <text evidence="5">The RING-type zinc finger domain is essential for ubiquitin ligase activity.</text>
</comment>
<name>A0AAW1TPX4_9CUCU</name>
<dbReference type="Gene3D" id="2.60.210.10">
    <property type="entry name" value="Apoptosis, Tumor Necrosis Factor Receptor Associated Protein 2, Chain A"/>
    <property type="match status" value="1"/>
</dbReference>
<dbReference type="PANTHER" id="PTHR45877">
    <property type="entry name" value="E3 UBIQUITIN-PROTEIN LIGASE SIAH2"/>
    <property type="match status" value="1"/>
</dbReference>
<evidence type="ECO:0000256" key="5">
    <source>
        <dbReference type="RuleBase" id="RU201113"/>
    </source>
</evidence>
<dbReference type="GO" id="GO:0031624">
    <property type="term" value="F:ubiquitin conjugating enzyme binding"/>
    <property type="evidence" value="ECO:0007669"/>
    <property type="project" value="TreeGrafter"/>
</dbReference>
<proteinExistence type="inferred from homology"/>
<comment type="similarity">
    <text evidence="1 5">Belongs to the SINA (Seven in absentia) family.</text>
</comment>
<gene>
    <name evidence="7" type="ORF">WA026_023137</name>
</gene>
<accession>A0AAW1TPX4</accession>
<dbReference type="InterPro" id="IPR004162">
    <property type="entry name" value="SINA-like_animal"/>
</dbReference>
<dbReference type="GO" id="GO:0061630">
    <property type="term" value="F:ubiquitin protein ligase activity"/>
    <property type="evidence" value="ECO:0007669"/>
    <property type="project" value="UniProtKB-EC"/>
</dbReference>
<dbReference type="EC" id="2.3.2.27" evidence="5"/>
<evidence type="ECO:0000259" key="6">
    <source>
        <dbReference type="Pfam" id="PF03145"/>
    </source>
</evidence>
<keyword evidence="3 5" id="KW-0863">Zinc-finger</keyword>
<dbReference type="InterPro" id="IPR018121">
    <property type="entry name" value="7-in-absentia-prot_TRAF-dom"/>
</dbReference>